<name>A0ABV7BYV0_9PROT</name>
<dbReference type="RefSeq" id="WP_216838971.1">
    <property type="nucleotide sequence ID" value="NZ_JAFNJS010000008.1"/>
</dbReference>
<organism evidence="1 2">
    <name type="scientific">Falsiroseomonas tokyonensis</name>
    <dbReference type="NCBI Taxonomy" id="430521"/>
    <lineage>
        <taxon>Bacteria</taxon>
        <taxon>Pseudomonadati</taxon>
        <taxon>Pseudomonadota</taxon>
        <taxon>Alphaproteobacteria</taxon>
        <taxon>Acetobacterales</taxon>
        <taxon>Roseomonadaceae</taxon>
        <taxon>Falsiroseomonas</taxon>
    </lineage>
</organism>
<keyword evidence="2" id="KW-1185">Reference proteome</keyword>
<dbReference type="GO" id="GO:0005524">
    <property type="term" value="F:ATP binding"/>
    <property type="evidence" value="ECO:0007669"/>
    <property type="project" value="UniProtKB-KW"/>
</dbReference>
<protein>
    <submittedName>
        <fullName evidence="1">ATP-binding protein</fullName>
    </submittedName>
</protein>
<evidence type="ECO:0000313" key="2">
    <source>
        <dbReference type="Proteomes" id="UP001595420"/>
    </source>
</evidence>
<comment type="caution">
    <text evidence="1">The sequence shown here is derived from an EMBL/GenBank/DDBJ whole genome shotgun (WGS) entry which is preliminary data.</text>
</comment>
<dbReference type="EMBL" id="JBHRSB010000008">
    <property type="protein sequence ID" value="MFC3002802.1"/>
    <property type="molecule type" value="Genomic_DNA"/>
</dbReference>
<keyword evidence="1" id="KW-0547">Nucleotide-binding</keyword>
<accession>A0ABV7BYV0</accession>
<gene>
    <name evidence="1" type="ORF">ACFOD3_23080</name>
</gene>
<dbReference type="Proteomes" id="UP001595420">
    <property type="component" value="Unassembled WGS sequence"/>
</dbReference>
<reference evidence="2" key="1">
    <citation type="journal article" date="2019" name="Int. J. Syst. Evol. Microbiol.">
        <title>The Global Catalogue of Microorganisms (GCM) 10K type strain sequencing project: providing services to taxonomists for standard genome sequencing and annotation.</title>
        <authorList>
            <consortium name="The Broad Institute Genomics Platform"/>
            <consortium name="The Broad Institute Genome Sequencing Center for Infectious Disease"/>
            <person name="Wu L."/>
            <person name="Ma J."/>
        </authorList>
    </citation>
    <scope>NUCLEOTIDE SEQUENCE [LARGE SCALE GENOMIC DNA]</scope>
    <source>
        <strain evidence="2">CGMCC 1.16855</strain>
    </source>
</reference>
<evidence type="ECO:0000313" key="1">
    <source>
        <dbReference type="EMBL" id="MFC3002802.1"/>
    </source>
</evidence>
<keyword evidence="1" id="KW-0067">ATP-binding</keyword>
<sequence length="344" mass="38475">MPSDYTVARIRGRLHLSELIALNDFIWSANTPKVLIDFDGYSHSSIFDLTFLAHQIKAIQLKKKIRVESINDDHMSWARGMNFFSVSGTDWASQVSANRGDGHNFIPITIIECGKSGSALSRTEMNEEIDRHASKLAKVLLHLGSGPTYDTIQYTFREVIRNIFEHSGAKTFLMSGQYYPSHGNVQIVIADTGLGIPNSLRFNKSFKNLSDRDALQIALMPGVSGNASAMRRERTDIWQNSGYGLYMMTRLARNRGMMTVISGNNVIHINNSDDARPAKENFTISNFSGTLIRLGIKIDDMDLAPKLQEWAEEGKIIARDIAGAKQLDASAASLLLRRDFERNM</sequence>
<proteinExistence type="predicted"/>